<name>A0AAD7YY25_MYTSE</name>
<dbReference type="GO" id="GO:0003824">
    <property type="term" value="F:catalytic activity"/>
    <property type="evidence" value="ECO:0007669"/>
    <property type="project" value="InterPro"/>
</dbReference>
<gene>
    <name evidence="2" type="ORF">PYW07_015183</name>
</gene>
<dbReference type="InterPro" id="IPR045609">
    <property type="entry name" value="DUF6451"/>
</dbReference>
<evidence type="ECO:0000259" key="1">
    <source>
        <dbReference type="PROSITE" id="PS50878"/>
    </source>
</evidence>
<keyword evidence="3" id="KW-1185">Reference proteome</keyword>
<accession>A0AAD7YY25</accession>
<dbReference type="InterPro" id="IPR036691">
    <property type="entry name" value="Endo/exonu/phosph_ase_sf"/>
</dbReference>
<dbReference type="EMBL" id="JARGEI010000004">
    <property type="protein sequence ID" value="KAJ8732584.1"/>
    <property type="molecule type" value="Genomic_DNA"/>
</dbReference>
<evidence type="ECO:0000313" key="2">
    <source>
        <dbReference type="EMBL" id="KAJ8732584.1"/>
    </source>
</evidence>
<dbReference type="CDD" id="cd09076">
    <property type="entry name" value="L1-EN"/>
    <property type="match status" value="1"/>
</dbReference>
<dbReference type="InterPro" id="IPR005135">
    <property type="entry name" value="Endo/exonuclease/phosphatase"/>
</dbReference>
<dbReference type="SUPFAM" id="SSF56672">
    <property type="entry name" value="DNA/RNA polymerases"/>
    <property type="match status" value="1"/>
</dbReference>
<dbReference type="Pfam" id="PF20049">
    <property type="entry name" value="DUF6451"/>
    <property type="match status" value="1"/>
</dbReference>
<sequence>MKTRTRIAFWNVRTLSGDSRLAQAEAVMINYNLQILGLSEVRRNGFGEMRTSKGLTLLYSGKESEEDVHEYGVGLLLSNAARKSLVDWKPISDRIMYARFYSKARKISIVQCYAPTNASPEDTKDDFYNALNATLRSIKKQDIVFLMGDLNAKVGNVNTNRERHMGTHGLGVINENGERFIEFCQNHDLTIGGTLFIHGDHHKYTWNSPDGVTKNQIDHLAISSTWRSSLLDVRNRRGADIDSDHHLVVAEVRLKIAVAHKAGGPGKIGKRFDVSKLNDSDTRKSFRLELRNRFSALEAATDSLDEEWNRIKVAYTETSSVVLGHKSAKSREDWMSQRTWGLIEDRRKLHLSLLETQDSTVRADLNMQYRQKRREIYRSTRKDRRQWADGIADRAQRAANSGNLKELYNATKTLAGNSRFKKKPLKSKDGQLIVTAEEQLIRWRQHFEEIFRSSATQTPDTLQIQPTPTRMLDIDTEPPLTSEVAKAVRSLKTGKAPGLDLITAEMLQADLSSAVDVLTPLIEKIWTAEELPDEWNKGLLITVPKKGDLSQCNNWRGITLLSIPSKVFCKIILDRLSKALDPLLRKEQAGFRSGRSCTDQINTLRIILEQASEWQREVYLTFVDFEKAFDTLKWSSIWSRLLSIGVPPKIVRLLEAIYRKYSCKVTHDGLISDDIAVHAGVRQGCLLSPLLFLVVLDGIMLRVCENRRRGIEWGLSDILEDLDYADDLCLLSHTHADMQAKLDDLSREAAKTSLKINIRKTQEMRAGVRNPSPLMLNTEVVERVQKFTYLGSVVTETGGSEEDITSRIAKARATFAQLRPVWQSRKLTRRIKLKIFGSNVKPVLLYGCETWKVTKDISRQIQVFVNRCLRRILGIYWPETISNVELLEKCHESPIDHQIKRRKWRWIGHTLRRDSNHIPKQALDWNPQGKRKRGRPRQTWRRTVLAEAASNGMTWSEVKREAQDRSRWRITVDALCPI</sequence>
<reference evidence="2" key="1">
    <citation type="submission" date="2023-03" db="EMBL/GenBank/DDBJ databases">
        <title>Chromosome-level genomes of two armyworms, Mythimna separata and Mythimna loreyi, provide insights into the biosynthesis and reception of sex pheromones.</title>
        <authorList>
            <person name="Zhao H."/>
        </authorList>
    </citation>
    <scope>NUCLEOTIDE SEQUENCE</scope>
    <source>
        <strain evidence="2">BeijingLab</strain>
        <tissue evidence="2">Pupa</tissue>
    </source>
</reference>
<dbReference type="Pfam" id="PF00078">
    <property type="entry name" value="RVT_1"/>
    <property type="match status" value="1"/>
</dbReference>
<proteinExistence type="predicted"/>
<dbReference type="InterPro" id="IPR000477">
    <property type="entry name" value="RT_dom"/>
</dbReference>
<dbReference type="Pfam" id="PF14529">
    <property type="entry name" value="Exo_endo_phos_2"/>
    <property type="match status" value="1"/>
</dbReference>
<comment type="caution">
    <text evidence="2">The sequence shown here is derived from an EMBL/GenBank/DDBJ whole genome shotgun (WGS) entry which is preliminary data.</text>
</comment>
<dbReference type="PANTHER" id="PTHR47027:SF25">
    <property type="entry name" value="REVERSE TRANSCRIPTASE DOMAIN-CONTAINING PROTEIN"/>
    <property type="match status" value="1"/>
</dbReference>
<evidence type="ECO:0000313" key="3">
    <source>
        <dbReference type="Proteomes" id="UP001231518"/>
    </source>
</evidence>
<dbReference type="InterPro" id="IPR043502">
    <property type="entry name" value="DNA/RNA_pol_sf"/>
</dbReference>
<dbReference type="PANTHER" id="PTHR47027">
    <property type="entry name" value="REVERSE TRANSCRIPTASE DOMAIN-CONTAINING PROTEIN"/>
    <property type="match status" value="1"/>
</dbReference>
<dbReference type="Proteomes" id="UP001231518">
    <property type="component" value="Chromosome 6"/>
</dbReference>
<feature type="domain" description="Reverse transcriptase" evidence="1">
    <location>
        <begin position="524"/>
        <end position="794"/>
    </location>
</feature>
<dbReference type="PROSITE" id="PS50878">
    <property type="entry name" value="RT_POL"/>
    <property type="match status" value="1"/>
</dbReference>
<organism evidence="2 3">
    <name type="scientific">Mythimna separata</name>
    <name type="common">Oriental armyworm</name>
    <name type="synonym">Pseudaletia separata</name>
    <dbReference type="NCBI Taxonomy" id="271217"/>
    <lineage>
        <taxon>Eukaryota</taxon>
        <taxon>Metazoa</taxon>
        <taxon>Ecdysozoa</taxon>
        <taxon>Arthropoda</taxon>
        <taxon>Hexapoda</taxon>
        <taxon>Insecta</taxon>
        <taxon>Pterygota</taxon>
        <taxon>Neoptera</taxon>
        <taxon>Endopterygota</taxon>
        <taxon>Lepidoptera</taxon>
        <taxon>Glossata</taxon>
        <taxon>Ditrysia</taxon>
        <taxon>Noctuoidea</taxon>
        <taxon>Noctuidae</taxon>
        <taxon>Noctuinae</taxon>
        <taxon>Hadenini</taxon>
        <taxon>Mythimna</taxon>
    </lineage>
</organism>
<dbReference type="SUPFAM" id="SSF56219">
    <property type="entry name" value="DNase I-like"/>
    <property type="match status" value="1"/>
</dbReference>
<dbReference type="GO" id="GO:0071897">
    <property type="term" value="P:DNA biosynthetic process"/>
    <property type="evidence" value="ECO:0007669"/>
    <property type="project" value="UniProtKB-ARBA"/>
</dbReference>
<protein>
    <recommendedName>
        <fullName evidence="1">Reverse transcriptase domain-containing protein</fullName>
    </recommendedName>
</protein>
<dbReference type="CDD" id="cd01650">
    <property type="entry name" value="RT_nLTR_like"/>
    <property type="match status" value="1"/>
</dbReference>
<dbReference type="AlphaFoldDB" id="A0AAD7YY25"/>
<dbReference type="Gene3D" id="3.60.10.10">
    <property type="entry name" value="Endonuclease/exonuclease/phosphatase"/>
    <property type="match status" value="1"/>
</dbReference>